<dbReference type="GO" id="GO:0006535">
    <property type="term" value="P:cysteine biosynthetic process from serine"/>
    <property type="evidence" value="ECO:0007669"/>
    <property type="project" value="TreeGrafter"/>
</dbReference>
<dbReference type="GO" id="GO:0071269">
    <property type="term" value="P:L-homocysteine biosynthetic process"/>
    <property type="evidence" value="ECO:0007669"/>
    <property type="project" value="TreeGrafter"/>
</dbReference>
<dbReference type="Gene3D" id="3.40.640.10">
    <property type="entry name" value="Type I PLP-dependent aspartate aminotransferase-like (Major domain)"/>
    <property type="match status" value="1"/>
</dbReference>
<dbReference type="FunFam" id="3.40.640.10:FF:000035">
    <property type="entry name" value="O-succinylhomoserine sulfhydrylase"/>
    <property type="match status" value="1"/>
</dbReference>
<dbReference type="SUPFAM" id="SSF53383">
    <property type="entry name" value="PLP-dependent transferases"/>
    <property type="match status" value="1"/>
</dbReference>
<dbReference type="Pfam" id="PF01053">
    <property type="entry name" value="Cys_Met_Meta_PP"/>
    <property type="match status" value="1"/>
</dbReference>
<comment type="cofactor">
    <cofactor evidence="1 6">
        <name>pyridoxal 5'-phosphate</name>
        <dbReference type="ChEBI" id="CHEBI:597326"/>
    </cofactor>
</comment>
<proteinExistence type="inferred from homology"/>
<dbReference type="RefSeq" id="WP_121251379.1">
    <property type="nucleotide sequence ID" value="NZ_RBIL01000001.1"/>
</dbReference>
<dbReference type="GO" id="GO:0030170">
    <property type="term" value="F:pyridoxal phosphate binding"/>
    <property type="evidence" value="ECO:0007669"/>
    <property type="project" value="InterPro"/>
</dbReference>
<gene>
    <name evidence="7" type="ORF">C8N24_3208</name>
</gene>
<dbReference type="GO" id="GO:0005737">
    <property type="term" value="C:cytoplasm"/>
    <property type="evidence" value="ECO:0007669"/>
    <property type="project" value="TreeGrafter"/>
</dbReference>
<dbReference type="GO" id="GO:0019346">
    <property type="term" value="P:transsulfuration"/>
    <property type="evidence" value="ECO:0007669"/>
    <property type="project" value="InterPro"/>
</dbReference>
<evidence type="ECO:0000256" key="1">
    <source>
        <dbReference type="ARBA" id="ARBA00001933"/>
    </source>
</evidence>
<organism evidence="7 8">
    <name type="scientific">Solirubrobacter pauli</name>
    <dbReference type="NCBI Taxonomy" id="166793"/>
    <lineage>
        <taxon>Bacteria</taxon>
        <taxon>Bacillati</taxon>
        <taxon>Actinomycetota</taxon>
        <taxon>Thermoleophilia</taxon>
        <taxon>Solirubrobacterales</taxon>
        <taxon>Solirubrobacteraceae</taxon>
        <taxon>Solirubrobacter</taxon>
    </lineage>
</organism>
<evidence type="ECO:0000256" key="3">
    <source>
        <dbReference type="ARBA" id="ARBA00022679"/>
    </source>
</evidence>
<keyword evidence="4 5" id="KW-0663">Pyridoxal phosphate</keyword>
<dbReference type="GO" id="GO:0003961">
    <property type="term" value="F:O-acetylhomoserine aminocarboxypropyltransferase activity"/>
    <property type="evidence" value="ECO:0007669"/>
    <property type="project" value="TreeGrafter"/>
</dbReference>
<dbReference type="OrthoDB" id="9780685at2"/>
<dbReference type="Gene3D" id="3.90.1150.10">
    <property type="entry name" value="Aspartate Aminotransferase, domain 1"/>
    <property type="match status" value="1"/>
</dbReference>
<dbReference type="InterPro" id="IPR006235">
    <property type="entry name" value="OAc-hSer/O-AcSer_sulfhydrylase"/>
</dbReference>
<comment type="caution">
    <text evidence="7">The sequence shown here is derived from an EMBL/GenBank/DDBJ whole genome shotgun (WGS) entry which is preliminary data.</text>
</comment>
<dbReference type="CDD" id="cd00614">
    <property type="entry name" value="CGS_like"/>
    <property type="match status" value="1"/>
</dbReference>
<dbReference type="InterPro" id="IPR015424">
    <property type="entry name" value="PyrdxlP-dep_Trfase"/>
</dbReference>
<evidence type="ECO:0000256" key="5">
    <source>
        <dbReference type="PIRSR" id="PIRSR001434-2"/>
    </source>
</evidence>
<evidence type="ECO:0000256" key="2">
    <source>
        <dbReference type="ARBA" id="ARBA00009077"/>
    </source>
</evidence>
<dbReference type="Proteomes" id="UP000278962">
    <property type="component" value="Unassembled WGS sequence"/>
</dbReference>
<comment type="similarity">
    <text evidence="2 6">Belongs to the trans-sulfuration enzymes family.</text>
</comment>
<dbReference type="PANTHER" id="PTHR43797:SF2">
    <property type="entry name" value="HOMOCYSTEINE_CYSTEINE SYNTHASE"/>
    <property type="match status" value="1"/>
</dbReference>
<dbReference type="InterPro" id="IPR015422">
    <property type="entry name" value="PyrdxlP-dep_Trfase_small"/>
</dbReference>
<dbReference type="InterPro" id="IPR000277">
    <property type="entry name" value="Cys/Met-Metab_PyrdxlP-dep_enz"/>
</dbReference>
<feature type="modified residue" description="N6-(pyridoxal phosphate)lysine" evidence="5">
    <location>
        <position position="213"/>
    </location>
</feature>
<accession>A0A660LGE9</accession>
<evidence type="ECO:0000313" key="7">
    <source>
        <dbReference type="EMBL" id="RKQ93346.1"/>
    </source>
</evidence>
<protein>
    <submittedName>
        <fullName evidence="7">O-acetylhomoserine sulfhydrylase</fullName>
    </submittedName>
</protein>
<dbReference type="InterPro" id="IPR054542">
    <property type="entry name" value="Cys_met_metab_PP"/>
</dbReference>
<sequence length="428" mass="45569">MSDPADRDWGMRTRAIHAGARPDPTTGARAVPIYQTTSFVFEDTEDAADLFALQKYGNIYSRLGNPTVAAFEERVASLEGGIGAVATSSGQAAETLLLTQLCEAGDHVVASSALYGGTFTLLNVTLRRLGVETTFVAPDDPQAFADAIIPGRTKLVYTEIIANPAGTVADLEALGAVAHAAGVPLVVDSTLASPYLCRPLDHGADIVIHSATKYLGGHGTSIAGVIVDSGRFPWDNGNFPVMTEPVATYGNLRFWDNFGEYGFATKLRVEGLRNLGGVLSPFNAFLILQGMETLPLRMDAHVANAQKVAEWLDQDPRVSWVRYGGLPDDPNHALSKKYLPKGPGAVFAFGCEGGREAGEAFIGRVELCSHLANVGDTRTLVIHPGSTTHRQLSTEALDAAGVRPELVRISVGIEDPDDIIFDLDRALG</sequence>
<dbReference type="PROSITE" id="PS00868">
    <property type="entry name" value="CYS_MET_METAB_PP"/>
    <property type="match status" value="1"/>
</dbReference>
<evidence type="ECO:0000256" key="4">
    <source>
        <dbReference type="ARBA" id="ARBA00022898"/>
    </source>
</evidence>
<evidence type="ECO:0000256" key="6">
    <source>
        <dbReference type="RuleBase" id="RU362118"/>
    </source>
</evidence>
<dbReference type="InterPro" id="IPR015421">
    <property type="entry name" value="PyrdxlP-dep_Trfase_major"/>
</dbReference>
<dbReference type="PIRSF" id="PIRSF001434">
    <property type="entry name" value="CGS"/>
    <property type="match status" value="1"/>
</dbReference>
<dbReference type="AlphaFoldDB" id="A0A660LGE9"/>
<name>A0A660LGE9_9ACTN</name>
<evidence type="ECO:0000313" key="8">
    <source>
        <dbReference type="Proteomes" id="UP000278962"/>
    </source>
</evidence>
<reference evidence="7 8" key="1">
    <citation type="submission" date="2018-10" db="EMBL/GenBank/DDBJ databases">
        <title>Genomic Encyclopedia of Archaeal and Bacterial Type Strains, Phase II (KMG-II): from individual species to whole genera.</title>
        <authorList>
            <person name="Goeker M."/>
        </authorList>
    </citation>
    <scope>NUCLEOTIDE SEQUENCE [LARGE SCALE GENOMIC DNA]</scope>
    <source>
        <strain evidence="7 8">DSM 14954</strain>
    </source>
</reference>
<dbReference type="GO" id="GO:0004124">
    <property type="term" value="F:cysteine synthase activity"/>
    <property type="evidence" value="ECO:0007669"/>
    <property type="project" value="TreeGrafter"/>
</dbReference>
<keyword evidence="8" id="KW-1185">Reference proteome</keyword>
<dbReference type="EMBL" id="RBIL01000001">
    <property type="protein sequence ID" value="RKQ93346.1"/>
    <property type="molecule type" value="Genomic_DNA"/>
</dbReference>
<dbReference type="NCBIfam" id="TIGR01326">
    <property type="entry name" value="OAH_OAS_sulfhy"/>
    <property type="match status" value="1"/>
</dbReference>
<dbReference type="PANTHER" id="PTHR43797">
    <property type="entry name" value="HOMOCYSTEINE/CYSTEINE SYNTHASE"/>
    <property type="match status" value="1"/>
</dbReference>
<keyword evidence="3" id="KW-0808">Transferase</keyword>